<dbReference type="SUPFAM" id="SSF52540">
    <property type="entry name" value="P-loop containing nucleoside triphosphate hydrolases"/>
    <property type="match status" value="1"/>
</dbReference>
<protein>
    <recommendedName>
        <fullName evidence="2">DNA polymerase III subunit delta</fullName>
        <ecNumber evidence="1">2.7.7.7</ecNumber>
    </recommendedName>
</protein>
<keyword evidence="6" id="KW-0239">DNA-directed DNA polymerase</keyword>
<dbReference type="PANTHER" id="PTHR34388:SF1">
    <property type="entry name" value="DNA POLYMERASE III SUBUNIT DELTA"/>
    <property type="match status" value="1"/>
</dbReference>
<evidence type="ECO:0000256" key="1">
    <source>
        <dbReference type="ARBA" id="ARBA00012417"/>
    </source>
</evidence>
<dbReference type="GO" id="GO:0003887">
    <property type="term" value="F:DNA-directed DNA polymerase activity"/>
    <property type="evidence" value="ECO:0007669"/>
    <property type="project" value="UniProtKB-KW"/>
</dbReference>
<gene>
    <name evidence="11" type="ORF">HNQ88_002646</name>
</gene>
<dbReference type="InterPro" id="IPR005790">
    <property type="entry name" value="DNA_polIII_delta"/>
</dbReference>
<dbReference type="InterPro" id="IPR048466">
    <property type="entry name" value="DNA_pol3_delta-like_C"/>
</dbReference>
<accession>A0AAE3XN15</accession>
<dbReference type="EC" id="2.7.7.7" evidence="1"/>
<dbReference type="GO" id="GO:0009360">
    <property type="term" value="C:DNA polymerase III complex"/>
    <property type="evidence" value="ECO:0007669"/>
    <property type="project" value="InterPro"/>
</dbReference>
<evidence type="ECO:0000259" key="10">
    <source>
        <dbReference type="Pfam" id="PF21694"/>
    </source>
</evidence>
<evidence type="ECO:0000256" key="2">
    <source>
        <dbReference type="ARBA" id="ARBA00017703"/>
    </source>
</evidence>
<evidence type="ECO:0000256" key="7">
    <source>
        <dbReference type="ARBA" id="ARBA00034754"/>
    </source>
</evidence>
<dbReference type="InterPro" id="IPR010372">
    <property type="entry name" value="DNA_pol3_delta_N"/>
</dbReference>
<comment type="similarity">
    <text evidence="7">Belongs to the DNA polymerase HolA subunit family.</text>
</comment>
<dbReference type="Pfam" id="PF21694">
    <property type="entry name" value="DNA_pol3_delta_C"/>
    <property type="match status" value="1"/>
</dbReference>
<dbReference type="PANTHER" id="PTHR34388">
    <property type="entry name" value="DNA POLYMERASE III SUBUNIT DELTA"/>
    <property type="match status" value="1"/>
</dbReference>
<evidence type="ECO:0000256" key="8">
    <source>
        <dbReference type="ARBA" id="ARBA00049244"/>
    </source>
</evidence>
<dbReference type="SUPFAM" id="SSF48019">
    <property type="entry name" value="post-AAA+ oligomerization domain-like"/>
    <property type="match status" value="1"/>
</dbReference>
<name>A0AAE3XN15_9BACT</name>
<dbReference type="RefSeq" id="WP_309939300.1">
    <property type="nucleotide sequence ID" value="NZ_AP025305.1"/>
</dbReference>
<keyword evidence="3 11" id="KW-0808">Transferase</keyword>
<dbReference type="Gene3D" id="3.40.50.300">
    <property type="entry name" value="P-loop containing nucleotide triphosphate hydrolases"/>
    <property type="match status" value="1"/>
</dbReference>
<dbReference type="Proteomes" id="UP001185092">
    <property type="component" value="Unassembled WGS sequence"/>
</dbReference>
<dbReference type="NCBIfam" id="TIGR01128">
    <property type="entry name" value="holA"/>
    <property type="match status" value="1"/>
</dbReference>
<evidence type="ECO:0000256" key="6">
    <source>
        <dbReference type="ARBA" id="ARBA00022932"/>
    </source>
</evidence>
<sequence>MSETSESIIRSLRANKYAPVYFLQGEEDYFIDQVSEFIEENALEEAQKGFNQMIMYGRDANMDKVLSQARRFPMMSDRQVVIVKEAQEMSDWNREGPTEALTQYLNNIVDTTILVFCYKHKQLDKRKKLWKAIDKNAVHMTAKKIYDNKLPEWIGKYVRSKNVGIDQESCHVLAENIGNDLSRLTNEIEKVLVNIGQGQDKSINSELIQEYIGISKEYNIFEFQKAIGIKDVVKANRIVAYFASNPKEHSLIAIISVLYAYFSKLLLIHHSADKSEKGLSQLLGVHPFILKEYRFASNNYSIKKIVYIIKYLKEADLKVKGVDSPVQPEGEILKELLFKILH</sequence>
<dbReference type="Pfam" id="PF06144">
    <property type="entry name" value="DNA_pol3_delta"/>
    <property type="match status" value="1"/>
</dbReference>
<dbReference type="InterPro" id="IPR027417">
    <property type="entry name" value="P-loop_NTPase"/>
</dbReference>
<keyword evidence="5" id="KW-0235">DNA replication</keyword>
<evidence type="ECO:0000256" key="3">
    <source>
        <dbReference type="ARBA" id="ARBA00022679"/>
    </source>
</evidence>
<organism evidence="11 12">
    <name type="scientific">Aureibacter tunicatorum</name>
    <dbReference type="NCBI Taxonomy" id="866807"/>
    <lineage>
        <taxon>Bacteria</taxon>
        <taxon>Pseudomonadati</taxon>
        <taxon>Bacteroidota</taxon>
        <taxon>Cytophagia</taxon>
        <taxon>Cytophagales</taxon>
        <taxon>Persicobacteraceae</taxon>
        <taxon>Aureibacter</taxon>
    </lineage>
</organism>
<evidence type="ECO:0000313" key="12">
    <source>
        <dbReference type="Proteomes" id="UP001185092"/>
    </source>
</evidence>
<dbReference type="AlphaFoldDB" id="A0AAE3XN15"/>
<feature type="domain" description="DNA polymerase III delta subunit-like C-terminal" evidence="10">
    <location>
        <begin position="217"/>
        <end position="321"/>
    </location>
</feature>
<keyword evidence="12" id="KW-1185">Reference proteome</keyword>
<proteinExistence type="inferred from homology"/>
<keyword evidence="4 11" id="KW-0548">Nucleotidyltransferase</keyword>
<evidence type="ECO:0000256" key="5">
    <source>
        <dbReference type="ARBA" id="ARBA00022705"/>
    </source>
</evidence>
<dbReference type="EMBL" id="JAVDQD010000003">
    <property type="protein sequence ID" value="MDR6239598.1"/>
    <property type="molecule type" value="Genomic_DNA"/>
</dbReference>
<evidence type="ECO:0000259" key="9">
    <source>
        <dbReference type="Pfam" id="PF06144"/>
    </source>
</evidence>
<dbReference type="InterPro" id="IPR008921">
    <property type="entry name" value="DNA_pol3_clamp-load_cplx_C"/>
</dbReference>
<evidence type="ECO:0000313" key="11">
    <source>
        <dbReference type="EMBL" id="MDR6239598.1"/>
    </source>
</evidence>
<dbReference type="GO" id="GO:0003677">
    <property type="term" value="F:DNA binding"/>
    <property type="evidence" value="ECO:0007669"/>
    <property type="project" value="InterPro"/>
</dbReference>
<reference evidence="11" key="1">
    <citation type="submission" date="2023-07" db="EMBL/GenBank/DDBJ databases">
        <title>Genomic Encyclopedia of Type Strains, Phase IV (KMG-IV): sequencing the most valuable type-strain genomes for metagenomic binning, comparative biology and taxonomic classification.</title>
        <authorList>
            <person name="Goeker M."/>
        </authorList>
    </citation>
    <scope>NUCLEOTIDE SEQUENCE</scope>
    <source>
        <strain evidence="11">DSM 26174</strain>
    </source>
</reference>
<feature type="domain" description="DNA polymerase III delta N-terminal" evidence="9">
    <location>
        <begin position="21"/>
        <end position="142"/>
    </location>
</feature>
<dbReference type="GO" id="GO:0006261">
    <property type="term" value="P:DNA-templated DNA replication"/>
    <property type="evidence" value="ECO:0007669"/>
    <property type="project" value="TreeGrafter"/>
</dbReference>
<dbReference type="Gene3D" id="1.10.8.60">
    <property type="match status" value="1"/>
</dbReference>
<comment type="caution">
    <text evidence="11">The sequence shown here is derived from an EMBL/GenBank/DDBJ whole genome shotgun (WGS) entry which is preliminary data.</text>
</comment>
<evidence type="ECO:0000256" key="4">
    <source>
        <dbReference type="ARBA" id="ARBA00022695"/>
    </source>
</evidence>
<comment type="catalytic activity">
    <reaction evidence="8">
        <text>DNA(n) + a 2'-deoxyribonucleoside 5'-triphosphate = DNA(n+1) + diphosphate</text>
        <dbReference type="Rhea" id="RHEA:22508"/>
        <dbReference type="Rhea" id="RHEA-COMP:17339"/>
        <dbReference type="Rhea" id="RHEA-COMP:17340"/>
        <dbReference type="ChEBI" id="CHEBI:33019"/>
        <dbReference type="ChEBI" id="CHEBI:61560"/>
        <dbReference type="ChEBI" id="CHEBI:173112"/>
        <dbReference type="EC" id="2.7.7.7"/>
    </reaction>
</comment>
<dbReference type="Gene3D" id="1.20.272.10">
    <property type="match status" value="1"/>
</dbReference>